<geneLocation type="plasmid" evidence="4">
    <name>pelp_1</name>
</geneLocation>
<feature type="region of interest" description="Disordered" evidence="1">
    <location>
        <begin position="433"/>
        <end position="458"/>
    </location>
</feature>
<accession>A0A518HE52</accession>
<dbReference type="SUPFAM" id="SSF53098">
    <property type="entry name" value="Ribonuclease H-like"/>
    <property type="match status" value="1"/>
</dbReference>
<keyword evidence="4" id="KW-1185">Reference proteome</keyword>
<dbReference type="InterPro" id="IPR039365">
    <property type="entry name" value="IS701-like"/>
</dbReference>
<dbReference type="InterPro" id="IPR038721">
    <property type="entry name" value="IS701-like_DDE_dom"/>
</dbReference>
<dbReference type="OrthoDB" id="5525203at2"/>
<dbReference type="Proteomes" id="UP000317835">
    <property type="component" value="Plasmid pElP_1"/>
</dbReference>
<dbReference type="NCBIfam" id="NF033540">
    <property type="entry name" value="transpos_IS701"/>
    <property type="match status" value="1"/>
</dbReference>
<dbReference type="Pfam" id="PF13546">
    <property type="entry name" value="DDE_5"/>
    <property type="match status" value="1"/>
</dbReference>
<evidence type="ECO:0000313" key="4">
    <source>
        <dbReference type="Proteomes" id="UP000317835"/>
    </source>
</evidence>
<keyword evidence="3" id="KW-0614">Plasmid</keyword>
<evidence type="ECO:0000259" key="2">
    <source>
        <dbReference type="Pfam" id="PF13546"/>
    </source>
</evidence>
<dbReference type="EMBL" id="CP036427">
    <property type="protein sequence ID" value="QDV39113.1"/>
    <property type="molecule type" value="Genomic_DNA"/>
</dbReference>
<reference evidence="3 4" key="1">
    <citation type="submission" date="2019-02" db="EMBL/GenBank/DDBJ databases">
        <title>Deep-cultivation of Planctomycetes and their phenomic and genomic characterization uncovers novel biology.</title>
        <authorList>
            <person name="Wiegand S."/>
            <person name="Jogler M."/>
            <person name="Boedeker C."/>
            <person name="Pinto D."/>
            <person name="Vollmers J."/>
            <person name="Rivas-Marin E."/>
            <person name="Kohn T."/>
            <person name="Peeters S.H."/>
            <person name="Heuer A."/>
            <person name="Rast P."/>
            <person name="Oberbeckmann S."/>
            <person name="Bunk B."/>
            <person name="Jeske O."/>
            <person name="Meyerdierks A."/>
            <person name="Storesund J.E."/>
            <person name="Kallscheuer N."/>
            <person name="Luecker S."/>
            <person name="Lage O.M."/>
            <person name="Pohl T."/>
            <person name="Merkel B.J."/>
            <person name="Hornburger P."/>
            <person name="Mueller R.-W."/>
            <person name="Bruemmer F."/>
            <person name="Labrenz M."/>
            <person name="Spormann A.M."/>
            <person name="Op den Camp H."/>
            <person name="Overmann J."/>
            <person name="Amann R."/>
            <person name="Jetten M.S.M."/>
            <person name="Mascher T."/>
            <person name="Medema M.H."/>
            <person name="Devos D.P."/>
            <person name="Kaster A.-K."/>
            <person name="Ovreas L."/>
            <person name="Rohde M."/>
            <person name="Galperin M.Y."/>
            <person name="Jogler C."/>
        </authorList>
    </citation>
    <scope>NUCLEOTIDE SEQUENCE [LARGE SCALE GENOMIC DNA]</scope>
    <source>
        <strain evidence="3 4">ElP</strain>
        <plasmid evidence="4">pelp_1</plasmid>
    </source>
</reference>
<dbReference type="PANTHER" id="PTHR33627:SF1">
    <property type="entry name" value="TRANSPOSASE"/>
    <property type="match status" value="1"/>
</dbReference>
<evidence type="ECO:0000256" key="1">
    <source>
        <dbReference type="SAM" id="MobiDB-lite"/>
    </source>
</evidence>
<dbReference type="InterPro" id="IPR012337">
    <property type="entry name" value="RNaseH-like_sf"/>
</dbReference>
<proteinExistence type="predicted"/>
<protein>
    <recommendedName>
        <fullName evidence="2">Transposase IS701-like DDE domain-containing protein</fullName>
    </recommendedName>
</protein>
<evidence type="ECO:0000313" key="3">
    <source>
        <dbReference type="EMBL" id="QDV39113.1"/>
    </source>
</evidence>
<gene>
    <name evidence="3" type="ORF">ElP_70770</name>
</gene>
<organism evidence="3 4">
    <name type="scientific">Tautonia plasticadhaerens</name>
    <dbReference type="NCBI Taxonomy" id="2527974"/>
    <lineage>
        <taxon>Bacteria</taxon>
        <taxon>Pseudomonadati</taxon>
        <taxon>Planctomycetota</taxon>
        <taxon>Planctomycetia</taxon>
        <taxon>Isosphaerales</taxon>
        <taxon>Isosphaeraceae</taxon>
        <taxon>Tautonia</taxon>
    </lineage>
</organism>
<dbReference type="RefSeq" id="WP_145279272.1">
    <property type="nucleotide sequence ID" value="NZ_CP036427.1"/>
</dbReference>
<feature type="domain" description="Transposase IS701-like DDE" evidence="2">
    <location>
        <begin position="20"/>
        <end position="288"/>
    </location>
</feature>
<dbReference type="PANTHER" id="PTHR33627">
    <property type="entry name" value="TRANSPOSASE"/>
    <property type="match status" value="1"/>
</dbReference>
<name>A0A518HE52_9BACT</name>
<sequence length="458" mass="49969">MDEHQLLALKPELDRFLDRFAPLFGRDENQVHARRFVQGLLHGGERRSIENIAQATSGGPVRSLQAFISTGAWSDGAILRQMRGAVLELLADDDAAWNAAETGFPKKGTKSVGVRRQYSGTLGRTDNCQVAVFADYCSAKGHTFLDRRLFLPEEWAGDGERREEAGVPAGVIFRTKPELALAMAADAVAEGVPFRWVGGDGVYGDSPTFVQGVRQLGKRYVLDSSADARVWTGEPRVIPPEERPRPRRGRPCTQPLVVGEAKRVDEVVAALPATAWRRLTVAEGSQGPRVYEYAELWAWFSEGGLPGPRERLLVRRSLGQEPELKYHRSHAPAEVPLSKLAQVRATRWTIEEDIQSAKGECGLDEYETRGWVGWHHHTALSMLALAFLVLQRVRLGGKSVADERAGGACPAGALAGGAGVGRRGDPAVVGVAPRAEPAGRRQSPQAEACRTAATRRKK</sequence>
<dbReference type="AlphaFoldDB" id="A0A518HE52"/>
<dbReference type="KEGG" id="tpla:ElP_70770"/>